<gene>
    <name evidence="2" type="ORF">D0469_07725</name>
</gene>
<evidence type="ECO:0000313" key="3">
    <source>
        <dbReference type="Proteomes" id="UP000264541"/>
    </source>
</evidence>
<dbReference type="Proteomes" id="UP000264541">
    <property type="component" value="Unassembled WGS sequence"/>
</dbReference>
<feature type="transmembrane region" description="Helical" evidence="1">
    <location>
        <begin position="6"/>
        <end position="23"/>
    </location>
</feature>
<dbReference type="OrthoDB" id="2969233at2"/>
<proteinExistence type="predicted"/>
<dbReference type="PANTHER" id="PTHR40070:SF1">
    <property type="entry name" value="UPF0478 PROTEIN YTXG"/>
    <property type="match status" value="1"/>
</dbReference>
<protein>
    <submittedName>
        <fullName evidence="2">DUF948 domain-containing protein</fullName>
    </submittedName>
</protein>
<keyword evidence="3" id="KW-1185">Reference proteome</keyword>
<evidence type="ECO:0000256" key="1">
    <source>
        <dbReference type="SAM" id="Phobius"/>
    </source>
</evidence>
<reference evidence="2 3" key="1">
    <citation type="submission" date="2018-08" db="EMBL/GenBank/DDBJ databases">
        <title>Bacillus chawlae sp. nov., Bacillus glennii sp. nov., and Bacillus saganii sp. nov. Isolated from the Vehicle Assembly Building at Kennedy Space Center where the Viking Spacecraft were Assembled.</title>
        <authorList>
            <person name="Seuylemezian A."/>
            <person name="Vaishampayan P."/>
        </authorList>
    </citation>
    <scope>NUCLEOTIDE SEQUENCE [LARGE SCALE GENOMIC DNA]</scope>
    <source>
        <strain evidence="2 3">V47-23a</strain>
    </source>
</reference>
<dbReference type="Pfam" id="PF06103">
    <property type="entry name" value="DUF948"/>
    <property type="match status" value="1"/>
</dbReference>
<keyword evidence="1" id="KW-0472">Membrane</keyword>
<comment type="caution">
    <text evidence="2">The sequence shown here is derived from an EMBL/GenBank/DDBJ whole genome shotgun (WGS) entry which is preliminary data.</text>
</comment>
<dbReference type="InterPro" id="IPR009293">
    <property type="entry name" value="UPF0478"/>
</dbReference>
<name>A0A372LPM2_9BACI</name>
<keyword evidence="1" id="KW-1133">Transmembrane helix</keyword>
<sequence length="107" mass="12236">MVIVYLSVLIVVGSLVYLAISAVRTFKATKPILQDVTDTTARIQAKTDTIMQEKDRLMLNQQQFTEDIQEKKEVVMAVVEKAKETPEPIKQFWKEAKRKPVTANSRQ</sequence>
<dbReference type="AlphaFoldDB" id="A0A372LPM2"/>
<dbReference type="RefSeq" id="WP_117326062.1">
    <property type="nucleotide sequence ID" value="NZ_QVTE01000017.1"/>
</dbReference>
<dbReference type="PANTHER" id="PTHR40070">
    <property type="entry name" value="UPF0478 PROTEIN YTXG"/>
    <property type="match status" value="1"/>
</dbReference>
<organism evidence="2 3">
    <name type="scientific">Peribacillus saganii</name>
    <dbReference type="NCBI Taxonomy" id="2303992"/>
    <lineage>
        <taxon>Bacteria</taxon>
        <taxon>Bacillati</taxon>
        <taxon>Bacillota</taxon>
        <taxon>Bacilli</taxon>
        <taxon>Bacillales</taxon>
        <taxon>Bacillaceae</taxon>
        <taxon>Peribacillus</taxon>
    </lineage>
</organism>
<keyword evidence="1" id="KW-0812">Transmembrane</keyword>
<evidence type="ECO:0000313" key="2">
    <source>
        <dbReference type="EMBL" id="RFU70064.1"/>
    </source>
</evidence>
<accession>A0A372LPM2</accession>
<dbReference type="EMBL" id="QVTE01000017">
    <property type="protein sequence ID" value="RFU70064.1"/>
    <property type="molecule type" value="Genomic_DNA"/>
</dbReference>